<evidence type="ECO:0000256" key="5">
    <source>
        <dbReference type="ARBA" id="ARBA00022827"/>
    </source>
</evidence>
<comment type="similarity">
    <text evidence="3">Belongs to the UbiH/COQ6 family.</text>
</comment>
<feature type="domain" description="FAD-binding" evidence="9">
    <location>
        <begin position="27"/>
        <end position="348"/>
    </location>
</feature>
<feature type="compositionally biased region" description="Polar residues" evidence="8">
    <location>
        <begin position="1"/>
        <end position="12"/>
    </location>
</feature>
<name>A0ABS1DKN6_9PROT</name>
<evidence type="ECO:0000256" key="2">
    <source>
        <dbReference type="ARBA" id="ARBA00004749"/>
    </source>
</evidence>
<evidence type="ECO:0000256" key="7">
    <source>
        <dbReference type="ARBA" id="ARBA00023033"/>
    </source>
</evidence>
<dbReference type="InterPro" id="IPR051205">
    <property type="entry name" value="UbiH/COQ6_monooxygenase"/>
</dbReference>
<evidence type="ECO:0000256" key="6">
    <source>
        <dbReference type="ARBA" id="ARBA00023002"/>
    </source>
</evidence>
<dbReference type="RefSeq" id="WP_200343547.1">
    <property type="nucleotide sequence ID" value="NZ_NRRL01000143.1"/>
</dbReference>
<proteinExistence type="inferred from homology"/>
<comment type="cofactor">
    <cofactor evidence="1">
        <name>FAD</name>
        <dbReference type="ChEBI" id="CHEBI:57692"/>
    </cofactor>
</comment>
<keyword evidence="4" id="KW-0285">Flavoprotein</keyword>
<sequence>MAQHTSPSQTRPATARPDPTGSETLHAEVLVVGGGLVGATLASALASAGIETVVVDRENPEDVLKMTFDGRASAIAAGSRHMMEAIGLWDLVSDQAQPILDIMVTDGRIGRRKSPLHLHYDHREVGEAMGHIVENRVLRQGQQKLLPSFERLTVLAPVGVERVVRTTGHATASLTDGRKVRARLVAGCDGRGSPLRTSAEIRTAHWTYDQAGIVATLQHDADHQGTAHEHFLPSGPFAMLPMVDGPGGQHRSSIVWTERKRLAEHFHGLDQDAFAREVLRRFGPDYGDVREIGPRFNYPLSGLHAERYIDTRLALVGDSAHAIHPIAGQGLNLGLRDVAALAECIVDARRLGLDVGNPDVLRRYQRWRRPDNLILVAATHTLDHLFSNDFGPLRLARDLGLAGVNRIGPMKKLFMQHAMGTLGDLPRLIRGEQL</sequence>
<dbReference type="SUPFAM" id="SSF51905">
    <property type="entry name" value="FAD/NAD(P)-binding domain"/>
    <property type="match status" value="1"/>
</dbReference>
<dbReference type="Gene3D" id="3.50.50.60">
    <property type="entry name" value="FAD/NAD(P)-binding domain"/>
    <property type="match status" value="2"/>
</dbReference>
<dbReference type="Proteomes" id="UP001296873">
    <property type="component" value="Unassembled WGS sequence"/>
</dbReference>
<dbReference type="NCBIfam" id="TIGR01988">
    <property type="entry name" value="Ubi-OHases"/>
    <property type="match status" value="1"/>
</dbReference>
<reference evidence="10 11" key="1">
    <citation type="journal article" date="2020" name="Microorganisms">
        <title>Osmotic Adaptation and Compatible Solute Biosynthesis of Phototrophic Bacteria as Revealed from Genome Analyses.</title>
        <authorList>
            <person name="Imhoff J.F."/>
            <person name="Rahn T."/>
            <person name="Kunzel S."/>
            <person name="Keller A."/>
            <person name="Neulinger S.C."/>
        </authorList>
    </citation>
    <scope>NUCLEOTIDE SEQUENCE [LARGE SCALE GENOMIC DNA]</scope>
    <source>
        <strain evidence="10 11">DSM 9895</strain>
    </source>
</reference>
<keyword evidence="7" id="KW-0503">Monooxygenase</keyword>
<dbReference type="InterPro" id="IPR010971">
    <property type="entry name" value="UbiH/COQ6"/>
</dbReference>
<dbReference type="InterPro" id="IPR018168">
    <property type="entry name" value="Ubi_Hdrlase_CS"/>
</dbReference>
<evidence type="ECO:0000313" key="10">
    <source>
        <dbReference type="EMBL" id="MBK1671086.1"/>
    </source>
</evidence>
<organism evidence="10 11">
    <name type="scientific">Rhodovibrio sodomensis</name>
    <dbReference type="NCBI Taxonomy" id="1088"/>
    <lineage>
        <taxon>Bacteria</taxon>
        <taxon>Pseudomonadati</taxon>
        <taxon>Pseudomonadota</taxon>
        <taxon>Alphaproteobacteria</taxon>
        <taxon>Rhodospirillales</taxon>
        <taxon>Rhodovibrionaceae</taxon>
        <taxon>Rhodovibrio</taxon>
    </lineage>
</organism>
<dbReference type="EMBL" id="NRRL01000143">
    <property type="protein sequence ID" value="MBK1671086.1"/>
    <property type="molecule type" value="Genomic_DNA"/>
</dbReference>
<dbReference type="PANTHER" id="PTHR43876:SF7">
    <property type="entry name" value="UBIQUINONE BIOSYNTHESIS MONOOXYGENASE COQ6, MITOCHONDRIAL"/>
    <property type="match status" value="1"/>
</dbReference>
<keyword evidence="11" id="KW-1185">Reference proteome</keyword>
<dbReference type="InterPro" id="IPR036188">
    <property type="entry name" value="FAD/NAD-bd_sf"/>
</dbReference>
<dbReference type="PANTHER" id="PTHR43876">
    <property type="entry name" value="UBIQUINONE BIOSYNTHESIS MONOOXYGENASE COQ6, MITOCHONDRIAL"/>
    <property type="match status" value="1"/>
</dbReference>
<comment type="caution">
    <text evidence="10">The sequence shown here is derived from an EMBL/GenBank/DDBJ whole genome shotgun (WGS) entry which is preliminary data.</text>
</comment>
<keyword evidence="6" id="KW-0560">Oxidoreductase</keyword>
<evidence type="ECO:0000256" key="1">
    <source>
        <dbReference type="ARBA" id="ARBA00001974"/>
    </source>
</evidence>
<dbReference type="InterPro" id="IPR002938">
    <property type="entry name" value="FAD-bd"/>
</dbReference>
<dbReference type="PROSITE" id="PS01304">
    <property type="entry name" value="UBIH"/>
    <property type="match status" value="1"/>
</dbReference>
<dbReference type="Pfam" id="PF01494">
    <property type="entry name" value="FAD_binding_3"/>
    <property type="match status" value="1"/>
</dbReference>
<evidence type="ECO:0000313" key="11">
    <source>
        <dbReference type="Proteomes" id="UP001296873"/>
    </source>
</evidence>
<gene>
    <name evidence="10" type="ORF">CKO28_24060</name>
</gene>
<evidence type="ECO:0000259" key="9">
    <source>
        <dbReference type="Pfam" id="PF01494"/>
    </source>
</evidence>
<dbReference type="PRINTS" id="PR00420">
    <property type="entry name" value="RNGMNOXGNASE"/>
</dbReference>
<protein>
    <recommendedName>
        <fullName evidence="9">FAD-binding domain-containing protein</fullName>
    </recommendedName>
</protein>
<evidence type="ECO:0000256" key="8">
    <source>
        <dbReference type="SAM" id="MobiDB-lite"/>
    </source>
</evidence>
<comment type="pathway">
    <text evidence="2">Cofactor biosynthesis; ubiquinone biosynthesis.</text>
</comment>
<feature type="region of interest" description="Disordered" evidence="8">
    <location>
        <begin position="1"/>
        <end position="22"/>
    </location>
</feature>
<evidence type="ECO:0000256" key="4">
    <source>
        <dbReference type="ARBA" id="ARBA00022630"/>
    </source>
</evidence>
<keyword evidence="5" id="KW-0274">FAD</keyword>
<accession>A0ABS1DKN6</accession>
<evidence type="ECO:0000256" key="3">
    <source>
        <dbReference type="ARBA" id="ARBA00005349"/>
    </source>
</evidence>